<dbReference type="AlphaFoldDB" id="A0A250KZ19"/>
<dbReference type="Proteomes" id="UP000266313">
    <property type="component" value="Chromosome"/>
</dbReference>
<evidence type="ECO:0000256" key="1">
    <source>
        <dbReference type="SAM" id="SignalP"/>
    </source>
</evidence>
<protein>
    <recommendedName>
        <fullName evidence="4">PBP domain-containing protein</fullName>
    </recommendedName>
</protein>
<evidence type="ECO:0000313" key="2">
    <source>
        <dbReference type="EMBL" id="BBA35029.1"/>
    </source>
</evidence>
<sequence length="509" mass="53605">MIKTTPLKVLAAAVLVSGAEAAFALTPAAGAPEIYLYLPGSQANDRFFQPALCVSGTEHVYFQNYTPANPAAATNNDYWAVYCNTDGSKVAGLTGTKRIWISRRRIGASYVGIEATANGTLLDYLQDPASANCTAHNGTFVSGGTSFPYNYSCGTVTGGIAATASIGDVTPDAFHGADNVPEGKPEIDASTIPNRYAIAGHVIGIPSTWKLRNALQYAQVLNGNLPSTCVSPGTAVNYTSNGIESLACMPSLTKQQLASLFSGGTSDWDAFNVNVGGTATSLSAVAARWVSLGGDPAYLTAPADTQVHLCRRENGAGQQVAMLANIMQNPCLGASSPALAQPGGFTDAVLATSLGAEDNCMTNFNAQNKWALGIQTTERNVNYANKAGYRFIKIDGAPPTLEQVYLGRYPLWSEYGIQWMDNVTTDERRALLALVAYAQNPVNVAARNTNINHSFGKAGYVALSSNGYAPDPVWNPNNPVTPYTRAASGAPDACTVPVINPDYATVELR</sequence>
<evidence type="ECO:0000313" key="3">
    <source>
        <dbReference type="Proteomes" id="UP000266313"/>
    </source>
</evidence>
<gene>
    <name evidence="2" type="ORF">sS8_3086</name>
</gene>
<name>A0A250KZ19_9GAMM</name>
<dbReference type="OrthoDB" id="5559748at2"/>
<dbReference type="Gene3D" id="3.40.190.10">
    <property type="entry name" value="Periplasmic binding protein-like II"/>
    <property type="match status" value="1"/>
</dbReference>
<dbReference type="SUPFAM" id="SSF53850">
    <property type="entry name" value="Periplasmic binding protein-like II"/>
    <property type="match status" value="1"/>
</dbReference>
<dbReference type="EMBL" id="AP017928">
    <property type="protein sequence ID" value="BBA35029.1"/>
    <property type="molecule type" value="Genomic_DNA"/>
</dbReference>
<evidence type="ECO:0008006" key="4">
    <source>
        <dbReference type="Google" id="ProtNLM"/>
    </source>
</evidence>
<dbReference type="RefSeq" id="WP_119630306.1">
    <property type="nucleotide sequence ID" value="NZ_AP017928.1"/>
</dbReference>
<reference evidence="2 3" key="1">
    <citation type="submission" date="2016-12" db="EMBL/GenBank/DDBJ databases">
        <title>Genome sequencing of Methylocaldum marinum.</title>
        <authorList>
            <person name="Takeuchi M."/>
            <person name="Kamagata Y."/>
            <person name="Hiraoka S."/>
            <person name="Oshima K."/>
            <person name="Hattori M."/>
            <person name="Iwasaki W."/>
        </authorList>
    </citation>
    <scope>NUCLEOTIDE SEQUENCE [LARGE SCALE GENOMIC DNA]</scope>
    <source>
        <strain evidence="2 3">S8</strain>
    </source>
</reference>
<organism evidence="2 3">
    <name type="scientific">Methylocaldum marinum</name>
    <dbReference type="NCBI Taxonomy" id="1432792"/>
    <lineage>
        <taxon>Bacteria</taxon>
        <taxon>Pseudomonadati</taxon>
        <taxon>Pseudomonadota</taxon>
        <taxon>Gammaproteobacteria</taxon>
        <taxon>Methylococcales</taxon>
        <taxon>Methylococcaceae</taxon>
        <taxon>Methylocaldum</taxon>
    </lineage>
</organism>
<keyword evidence="1" id="KW-0732">Signal</keyword>
<feature type="signal peptide" evidence="1">
    <location>
        <begin position="1"/>
        <end position="24"/>
    </location>
</feature>
<feature type="chain" id="PRO_5012648400" description="PBP domain-containing protein" evidence="1">
    <location>
        <begin position="25"/>
        <end position="509"/>
    </location>
</feature>
<dbReference type="KEGG" id="mmai:sS8_3086"/>
<keyword evidence="3" id="KW-1185">Reference proteome</keyword>
<accession>A0A250KZ19</accession>
<proteinExistence type="predicted"/>